<dbReference type="InterPro" id="IPR027417">
    <property type="entry name" value="P-loop_NTPase"/>
</dbReference>
<evidence type="ECO:0000256" key="2">
    <source>
        <dbReference type="ARBA" id="ARBA00005378"/>
    </source>
</evidence>
<evidence type="ECO:0000256" key="7">
    <source>
        <dbReference type="SAM" id="MobiDB-lite"/>
    </source>
</evidence>
<dbReference type="GO" id="GO:0006271">
    <property type="term" value="P:DNA strand elongation involved in DNA replication"/>
    <property type="evidence" value="ECO:0007669"/>
    <property type="project" value="UniProtKB-ARBA"/>
</dbReference>
<dbReference type="GO" id="GO:0005663">
    <property type="term" value="C:DNA replication factor C complex"/>
    <property type="evidence" value="ECO:0007669"/>
    <property type="project" value="TreeGrafter"/>
</dbReference>
<dbReference type="FunFam" id="1.20.272.10:FF:000004">
    <property type="entry name" value="Replication factor C subunit 5"/>
    <property type="match status" value="1"/>
</dbReference>
<dbReference type="InterPro" id="IPR013748">
    <property type="entry name" value="Rep_factorC_C"/>
</dbReference>
<dbReference type="GO" id="GO:0031390">
    <property type="term" value="C:Ctf18 RFC-like complex"/>
    <property type="evidence" value="ECO:0007669"/>
    <property type="project" value="TreeGrafter"/>
</dbReference>
<dbReference type="InterPro" id="IPR008921">
    <property type="entry name" value="DNA_pol3_clamp-load_cplx_C"/>
</dbReference>
<proteinExistence type="inferred from homology"/>
<comment type="subcellular location">
    <subcellularLocation>
        <location evidence="1">Nucleus</location>
    </subcellularLocation>
</comment>
<evidence type="ECO:0000256" key="5">
    <source>
        <dbReference type="ARBA" id="ARBA00022840"/>
    </source>
</evidence>
<dbReference type="GO" id="GO:0016887">
    <property type="term" value="F:ATP hydrolysis activity"/>
    <property type="evidence" value="ECO:0007669"/>
    <property type="project" value="InterPro"/>
</dbReference>
<keyword evidence="10" id="KW-1185">Reference proteome</keyword>
<evidence type="ECO:0000256" key="6">
    <source>
        <dbReference type="ARBA" id="ARBA00023242"/>
    </source>
</evidence>
<dbReference type="GO" id="GO:0003689">
    <property type="term" value="F:DNA clamp loader activity"/>
    <property type="evidence" value="ECO:0007669"/>
    <property type="project" value="TreeGrafter"/>
</dbReference>
<dbReference type="GO" id="GO:0031389">
    <property type="term" value="C:Rad17 RFC-like complex"/>
    <property type="evidence" value="ECO:0007669"/>
    <property type="project" value="TreeGrafter"/>
</dbReference>
<evidence type="ECO:0000313" key="9">
    <source>
        <dbReference type="EMBL" id="OQO04755.1"/>
    </source>
</evidence>
<dbReference type="SUPFAM" id="SSF48019">
    <property type="entry name" value="post-AAA+ oligomerization domain-like"/>
    <property type="match status" value="1"/>
</dbReference>
<accession>A0A1V8T012</accession>
<dbReference type="FunCoup" id="A0A1V8T012">
    <property type="interactions" value="1447"/>
</dbReference>
<dbReference type="Pfam" id="PF00004">
    <property type="entry name" value="AAA"/>
    <property type="match status" value="1"/>
</dbReference>
<protein>
    <recommendedName>
        <fullName evidence="8">AAA+ ATPase domain-containing protein</fullName>
    </recommendedName>
</protein>
<feature type="compositionally biased region" description="Polar residues" evidence="7">
    <location>
        <begin position="14"/>
        <end position="26"/>
    </location>
</feature>
<evidence type="ECO:0000256" key="1">
    <source>
        <dbReference type="ARBA" id="ARBA00004123"/>
    </source>
</evidence>
<reference evidence="10" key="1">
    <citation type="submission" date="2017-03" db="EMBL/GenBank/DDBJ databases">
        <title>Genomes of endolithic fungi from Antarctica.</title>
        <authorList>
            <person name="Coleine C."/>
            <person name="Masonjones S."/>
            <person name="Stajich J.E."/>
        </authorList>
    </citation>
    <scope>NUCLEOTIDE SEQUENCE [LARGE SCALE GENOMIC DNA]</scope>
    <source>
        <strain evidence="10">CCFEE 5527</strain>
    </source>
</reference>
<evidence type="ECO:0000256" key="3">
    <source>
        <dbReference type="ARBA" id="ARBA00022705"/>
    </source>
</evidence>
<dbReference type="PANTHER" id="PTHR11669:SF9">
    <property type="entry name" value="REPLICATION FACTOR C SUBUNIT 5"/>
    <property type="match status" value="1"/>
</dbReference>
<keyword evidence="6" id="KW-0539">Nucleus</keyword>
<dbReference type="PANTHER" id="PTHR11669">
    <property type="entry name" value="REPLICATION FACTOR C / DNA POLYMERASE III GAMMA-TAU SUBUNIT"/>
    <property type="match status" value="1"/>
</dbReference>
<dbReference type="GO" id="GO:0031391">
    <property type="term" value="C:Elg1 RFC-like complex"/>
    <property type="evidence" value="ECO:0007669"/>
    <property type="project" value="TreeGrafter"/>
</dbReference>
<name>A0A1V8T012_9PEZI</name>
<dbReference type="GO" id="GO:0003677">
    <property type="term" value="F:DNA binding"/>
    <property type="evidence" value="ECO:0007669"/>
    <property type="project" value="InterPro"/>
</dbReference>
<keyword evidence="4" id="KW-0547">Nucleotide-binding</keyword>
<dbReference type="CDD" id="cd00009">
    <property type="entry name" value="AAA"/>
    <property type="match status" value="1"/>
</dbReference>
<keyword evidence="3" id="KW-0235">DNA replication</keyword>
<dbReference type="SUPFAM" id="SSF52540">
    <property type="entry name" value="P-loop containing nucleoside triphosphate hydrolases"/>
    <property type="match status" value="1"/>
</dbReference>
<dbReference type="GO" id="GO:0006281">
    <property type="term" value="P:DNA repair"/>
    <property type="evidence" value="ECO:0007669"/>
    <property type="project" value="TreeGrafter"/>
</dbReference>
<dbReference type="Gene3D" id="3.40.50.300">
    <property type="entry name" value="P-loop containing nucleotide triphosphate hydrolases"/>
    <property type="match status" value="1"/>
</dbReference>
<dbReference type="GO" id="GO:0005524">
    <property type="term" value="F:ATP binding"/>
    <property type="evidence" value="ECO:0007669"/>
    <property type="project" value="UniProtKB-KW"/>
</dbReference>
<dbReference type="Gene3D" id="1.20.272.10">
    <property type="match status" value="1"/>
</dbReference>
<keyword evidence="5" id="KW-0067">ATP-binding</keyword>
<feature type="domain" description="AAA+ ATPase" evidence="8">
    <location>
        <begin position="76"/>
        <end position="215"/>
    </location>
</feature>
<dbReference type="FunFam" id="3.40.50.300:FF:000129">
    <property type="entry name" value="Replication factor C subunit 5"/>
    <property type="match status" value="1"/>
</dbReference>
<evidence type="ECO:0000259" key="8">
    <source>
        <dbReference type="SMART" id="SM00382"/>
    </source>
</evidence>
<dbReference type="Proteomes" id="UP000192596">
    <property type="component" value="Unassembled WGS sequence"/>
</dbReference>
<dbReference type="OrthoDB" id="4199794at2759"/>
<dbReference type="InterPro" id="IPR003959">
    <property type="entry name" value="ATPase_AAA_core"/>
</dbReference>
<dbReference type="CDD" id="cd18140">
    <property type="entry name" value="HLD_clamp_RFC"/>
    <property type="match status" value="1"/>
</dbReference>
<dbReference type="SMART" id="SM00382">
    <property type="entry name" value="AAA"/>
    <property type="match status" value="1"/>
</dbReference>
<evidence type="ECO:0000256" key="4">
    <source>
        <dbReference type="ARBA" id="ARBA00022741"/>
    </source>
</evidence>
<organism evidence="9 10">
    <name type="scientific">Cryoendolithus antarcticus</name>
    <dbReference type="NCBI Taxonomy" id="1507870"/>
    <lineage>
        <taxon>Eukaryota</taxon>
        <taxon>Fungi</taxon>
        <taxon>Dikarya</taxon>
        <taxon>Ascomycota</taxon>
        <taxon>Pezizomycotina</taxon>
        <taxon>Dothideomycetes</taxon>
        <taxon>Dothideomycetidae</taxon>
        <taxon>Cladosporiales</taxon>
        <taxon>Cladosporiaceae</taxon>
        <taxon>Cryoendolithus</taxon>
    </lineage>
</organism>
<evidence type="ECO:0000313" key="10">
    <source>
        <dbReference type="Proteomes" id="UP000192596"/>
    </source>
</evidence>
<dbReference type="Pfam" id="PF08542">
    <property type="entry name" value="Rep_fac_C"/>
    <property type="match status" value="1"/>
</dbReference>
<dbReference type="EMBL" id="NAJO01000021">
    <property type="protein sequence ID" value="OQO04755.1"/>
    <property type="molecule type" value="Genomic_DNA"/>
</dbReference>
<comment type="caution">
    <text evidence="9">The sequence shown here is derived from an EMBL/GenBank/DDBJ whole genome shotgun (WGS) entry which is preliminary data.</text>
</comment>
<dbReference type="Gene3D" id="1.10.8.60">
    <property type="match status" value="1"/>
</dbReference>
<dbReference type="InterPro" id="IPR003593">
    <property type="entry name" value="AAA+_ATPase"/>
</dbReference>
<dbReference type="InterPro" id="IPR050238">
    <property type="entry name" value="DNA_Rep/Repair_Clamp_Loader"/>
</dbReference>
<sequence length="395" mass="42810">MSDSEDGMDVDVPAQSNDVHFSSASNAKGKRSAANLPVEIEDNLPWVEKYRPASLSDVSGHQDILATINKFVDANRLPHLLLYGPPGTGKTSTVLALARKIYGNKNMRQMVLELNASDDRGIDVVREQIKTFSSTKQIFAGSFDKSETSNMAGYKLIILDEADAMTSTAQMALRRIMEKYTANTRFCIIANYTHKLSPALLSRCTRFRFSPLKEKDIRVLVDKVILEENVNIAPDAVDSLVTLAKGDMRRALNVLQACHASTTPLHIPGAPLQDDADIDRDLITQETIFDCIAAPHPGDIETIVQTLLTTSNIGSCLSTINALKKAKGLALADILTAMGEQLADVEVPAQTRVAWLEGLAEIEYRLSGGGSESIQTGGLVGVVRGGVGIMQRTEA</sequence>
<dbReference type="AlphaFoldDB" id="A0A1V8T012"/>
<dbReference type="InterPro" id="IPR047854">
    <property type="entry name" value="RFC_lid"/>
</dbReference>
<comment type="similarity">
    <text evidence="2">Belongs to the activator 1 small subunits family.</text>
</comment>
<feature type="region of interest" description="Disordered" evidence="7">
    <location>
        <begin position="1"/>
        <end position="28"/>
    </location>
</feature>
<gene>
    <name evidence="9" type="ORF">B0A48_09678</name>
</gene>
<dbReference type="STRING" id="1507870.A0A1V8T012"/>
<dbReference type="InParanoid" id="A0A1V8T012"/>